<dbReference type="InterPro" id="IPR050309">
    <property type="entry name" value="Type-B_Carboxylest/Lipase"/>
</dbReference>
<dbReference type="InterPro" id="IPR029058">
    <property type="entry name" value="AB_hydrolase_fold"/>
</dbReference>
<dbReference type="eggNOG" id="KOG1516">
    <property type="taxonomic scope" value="Eukaryota"/>
</dbReference>
<protein>
    <recommendedName>
        <fullName evidence="2">Carboxylesterase type B domain-containing protein</fullName>
    </recommendedName>
</protein>
<dbReference type="InParanoid" id="I1BU88"/>
<evidence type="ECO:0000256" key="1">
    <source>
        <dbReference type="SAM" id="MobiDB-lite"/>
    </source>
</evidence>
<dbReference type="PANTHER" id="PTHR11559">
    <property type="entry name" value="CARBOXYLESTERASE"/>
    <property type="match status" value="1"/>
</dbReference>
<name>I1BU88_RHIO9</name>
<feature type="domain" description="Carboxylesterase type B" evidence="2">
    <location>
        <begin position="2"/>
        <end position="310"/>
    </location>
</feature>
<proteinExistence type="predicted"/>
<feature type="compositionally biased region" description="Basic and acidic residues" evidence="1">
    <location>
        <begin position="350"/>
        <end position="359"/>
    </location>
</feature>
<organism evidence="3 4">
    <name type="scientific">Rhizopus delemar (strain RA 99-880 / ATCC MYA-4621 / FGSC 9543 / NRRL 43880)</name>
    <name type="common">Mucormycosis agent</name>
    <name type="synonym">Rhizopus arrhizus var. delemar</name>
    <dbReference type="NCBI Taxonomy" id="246409"/>
    <lineage>
        <taxon>Eukaryota</taxon>
        <taxon>Fungi</taxon>
        <taxon>Fungi incertae sedis</taxon>
        <taxon>Mucoromycota</taxon>
        <taxon>Mucoromycotina</taxon>
        <taxon>Mucoromycetes</taxon>
        <taxon>Mucorales</taxon>
        <taxon>Mucorineae</taxon>
        <taxon>Rhizopodaceae</taxon>
        <taxon>Rhizopus</taxon>
    </lineage>
</organism>
<dbReference type="Pfam" id="PF00135">
    <property type="entry name" value="COesterase"/>
    <property type="match status" value="1"/>
</dbReference>
<dbReference type="EMBL" id="CH476734">
    <property type="protein sequence ID" value="EIE79768.1"/>
    <property type="molecule type" value="Genomic_DNA"/>
</dbReference>
<feature type="region of interest" description="Disordered" evidence="1">
    <location>
        <begin position="326"/>
        <end position="359"/>
    </location>
</feature>
<gene>
    <name evidence="3" type="ORF">RO3G_04473</name>
</gene>
<dbReference type="InterPro" id="IPR002018">
    <property type="entry name" value="CarbesteraseB"/>
</dbReference>
<dbReference type="SUPFAM" id="SSF53474">
    <property type="entry name" value="alpha/beta-Hydrolases"/>
    <property type="match status" value="1"/>
</dbReference>
<evidence type="ECO:0000259" key="2">
    <source>
        <dbReference type="Pfam" id="PF00135"/>
    </source>
</evidence>
<dbReference type="AlphaFoldDB" id="I1BU88"/>
<dbReference type="OrthoDB" id="408631at2759"/>
<feature type="compositionally biased region" description="Basic and acidic residues" evidence="1">
    <location>
        <begin position="326"/>
        <end position="340"/>
    </location>
</feature>
<dbReference type="Proteomes" id="UP000009138">
    <property type="component" value="Unassembled WGS sequence"/>
</dbReference>
<dbReference type="GeneID" id="93611444"/>
<evidence type="ECO:0000313" key="3">
    <source>
        <dbReference type="EMBL" id="EIE79768.1"/>
    </source>
</evidence>
<dbReference type="VEuPathDB" id="FungiDB:RO3G_04473"/>
<dbReference type="RefSeq" id="XP_067515164.1">
    <property type="nucleotide sequence ID" value="XM_067659063.1"/>
</dbReference>
<dbReference type="OMA" id="PGDEYER"/>
<keyword evidence="4" id="KW-1185">Reference proteome</keyword>
<dbReference type="Gene3D" id="3.40.50.1820">
    <property type="entry name" value="alpha/beta hydrolase"/>
    <property type="match status" value="1"/>
</dbReference>
<dbReference type="STRING" id="246409.I1BU88"/>
<reference evidence="3 4" key="1">
    <citation type="journal article" date="2009" name="PLoS Genet.">
        <title>Genomic analysis of the basal lineage fungus Rhizopus oryzae reveals a whole-genome duplication.</title>
        <authorList>
            <person name="Ma L.-J."/>
            <person name="Ibrahim A.S."/>
            <person name="Skory C."/>
            <person name="Grabherr M.G."/>
            <person name="Burger G."/>
            <person name="Butler M."/>
            <person name="Elias M."/>
            <person name="Idnurm A."/>
            <person name="Lang B.F."/>
            <person name="Sone T."/>
            <person name="Abe A."/>
            <person name="Calvo S.E."/>
            <person name="Corrochano L.M."/>
            <person name="Engels R."/>
            <person name="Fu J."/>
            <person name="Hansberg W."/>
            <person name="Kim J.-M."/>
            <person name="Kodira C.D."/>
            <person name="Koehrsen M.J."/>
            <person name="Liu B."/>
            <person name="Miranda-Saavedra D."/>
            <person name="O'Leary S."/>
            <person name="Ortiz-Castellanos L."/>
            <person name="Poulter R."/>
            <person name="Rodriguez-Romero J."/>
            <person name="Ruiz-Herrera J."/>
            <person name="Shen Y.-Q."/>
            <person name="Zeng Q."/>
            <person name="Galagan J."/>
            <person name="Birren B.W."/>
            <person name="Cuomo C.A."/>
            <person name="Wickes B.L."/>
        </authorList>
    </citation>
    <scope>NUCLEOTIDE SEQUENCE [LARGE SCALE GENOMIC DNA]</scope>
    <source>
        <strain evidence="4">RA 99-880 / ATCC MYA-4621 / FGSC 9543 / NRRL 43880</strain>
    </source>
</reference>
<evidence type="ECO:0000313" key="4">
    <source>
        <dbReference type="Proteomes" id="UP000009138"/>
    </source>
</evidence>
<sequence length="359" mass="41636">MSLILSPHTAGLFRRVVLQSPPMFMVSPKKWAEMKGSIFVRSLGLDESDLLQDLQSIDIEMFLESQTFMTTWPNFLEGLAPIGNSVDDQLLHKTVIEHFFHEPLPAGYEDLEIMIGYTRDEFNFFFPFLPNFQEMDDSMFVRTYFTHVFGYKNNRQAYELYKQDIVPPMSPPSEVARYMCSDVMSRMATLLTAENLSRHGHKVYLYQWNYESNDVQNVIKAAHMVDSIFSWDNLVYWTDNPFLGPGDDHERDRIAKQISGAIAQFAKTGDPNRDGLPLWPLHNEEERSALIFDSEVYSENNIYQTGVHLWKTVLKDYVVNTSFPIKPKENKKESSKDKDLLISPETIGPSDKKRKFEEQ</sequence>
<accession>I1BU88</accession>